<protein>
    <submittedName>
        <fullName evidence="1">Uncharacterized protein</fullName>
    </submittedName>
</protein>
<dbReference type="EMBL" id="BGZK01001997">
    <property type="protein sequence ID" value="GBP89369.1"/>
    <property type="molecule type" value="Genomic_DNA"/>
</dbReference>
<evidence type="ECO:0000313" key="1">
    <source>
        <dbReference type="EMBL" id="GBP89369.1"/>
    </source>
</evidence>
<organism evidence="1 2">
    <name type="scientific">Eumeta variegata</name>
    <name type="common">Bagworm moth</name>
    <name type="synonym">Eumeta japonica</name>
    <dbReference type="NCBI Taxonomy" id="151549"/>
    <lineage>
        <taxon>Eukaryota</taxon>
        <taxon>Metazoa</taxon>
        <taxon>Ecdysozoa</taxon>
        <taxon>Arthropoda</taxon>
        <taxon>Hexapoda</taxon>
        <taxon>Insecta</taxon>
        <taxon>Pterygota</taxon>
        <taxon>Neoptera</taxon>
        <taxon>Endopterygota</taxon>
        <taxon>Lepidoptera</taxon>
        <taxon>Glossata</taxon>
        <taxon>Ditrysia</taxon>
        <taxon>Tineoidea</taxon>
        <taxon>Psychidae</taxon>
        <taxon>Oiketicinae</taxon>
        <taxon>Eumeta</taxon>
    </lineage>
</organism>
<sequence length="82" mass="9353">MEKDTVHVSLQFDQLNDQLRQLRRLATTKFLVETDRVIQLMTRCTGTVNVAIIILNNGVDIEKDIKIADENVTAAVKRRESV</sequence>
<dbReference type="Proteomes" id="UP000299102">
    <property type="component" value="Unassembled WGS sequence"/>
</dbReference>
<gene>
    <name evidence="1" type="ORF">EVAR_68078_1</name>
</gene>
<comment type="caution">
    <text evidence="1">The sequence shown here is derived from an EMBL/GenBank/DDBJ whole genome shotgun (WGS) entry which is preliminary data.</text>
</comment>
<name>A0A4C1ZQZ1_EUMVA</name>
<accession>A0A4C1ZQZ1</accession>
<proteinExistence type="predicted"/>
<keyword evidence="2" id="KW-1185">Reference proteome</keyword>
<dbReference type="AlphaFoldDB" id="A0A4C1ZQZ1"/>
<reference evidence="1 2" key="1">
    <citation type="journal article" date="2019" name="Commun. Biol.">
        <title>The bagworm genome reveals a unique fibroin gene that provides high tensile strength.</title>
        <authorList>
            <person name="Kono N."/>
            <person name="Nakamura H."/>
            <person name="Ohtoshi R."/>
            <person name="Tomita M."/>
            <person name="Numata K."/>
            <person name="Arakawa K."/>
        </authorList>
    </citation>
    <scope>NUCLEOTIDE SEQUENCE [LARGE SCALE GENOMIC DNA]</scope>
</reference>
<evidence type="ECO:0000313" key="2">
    <source>
        <dbReference type="Proteomes" id="UP000299102"/>
    </source>
</evidence>